<proteinExistence type="predicted"/>
<name>A0ACC1X7H4_MELAZ</name>
<evidence type="ECO:0000313" key="2">
    <source>
        <dbReference type="Proteomes" id="UP001164539"/>
    </source>
</evidence>
<organism evidence="1 2">
    <name type="scientific">Melia azedarach</name>
    <name type="common">Chinaberry tree</name>
    <dbReference type="NCBI Taxonomy" id="155640"/>
    <lineage>
        <taxon>Eukaryota</taxon>
        <taxon>Viridiplantae</taxon>
        <taxon>Streptophyta</taxon>
        <taxon>Embryophyta</taxon>
        <taxon>Tracheophyta</taxon>
        <taxon>Spermatophyta</taxon>
        <taxon>Magnoliopsida</taxon>
        <taxon>eudicotyledons</taxon>
        <taxon>Gunneridae</taxon>
        <taxon>Pentapetalae</taxon>
        <taxon>rosids</taxon>
        <taxon>malvids</taxon>
        <taxon>Sapindales</taxon>
        <taxon>Meliaceae</taxon>
        <taxon>Melia</taxon>
    </lineage>
</organism>
<evidence type="ECO:0000313" key="1">
    <source>
        <dbReference type="EMBL" id="KAJ4707099.1"/>
    </source>
</evidence>
<dbReference type="Proteomes" id="UP001164539">
    <property type="component" value="Chromosome 11"/>
</dbReference>
<sequence>MAKVSSVYEGRIVNRGEGGEEDEEAGRSRMARQDAKARIRNFRTNLRPRPVNEKKIITRSVASTSLDKQIKVKENQQYVNKVKEKEKGKQKVQEVTVVEDDDEEEKEGED</sequence>
<dbReference type="EMBL" id="CM051404">
    <property type="protein sequence ID" value="KAJ4707099.1"/>
    <property type="molecule type" value="Genomic_DNA"/>
</dbReference>
<comment type="caution">
    <text evidence="1">The sequence shown here is derived from an EMBL/GenBank/DDBJ whole genome shotgun (WGS) entry which is preliminary data.</text>
</comment>
<reference evidence="1 2" key="1">
    <citation type="journal article" date="2023" name="Science">
        <title>Complex scaffold remodeling in plant triterpene biosynthesis.</title>
        <authorList>
            <person name="De La Pena R."/>
            <person name="Hodgson H."/>
            <person name="Liu J.C."/>
            <person name="Stephenson M.J."/>
            <person name="Martin A.C."/>
            <person name="Owen C."/>
            <person name="Harkess A."/>
            <person name="Leebens-Mack J."/>
            <person name="Jimenez L.E."/>
            <person name="Osbourn A."/>
            <person name="Sattely E.S."/>
        </authorList>
    </citation>
    <scope>NUCLEOTIDE SEQUENCE [LARGE SCALE GENOMIC DNA]</scope>
    <source>
        <strain evidence="2">cv. JPN11</strain>
        <tissue evidence="1">Leaf</tissue>
    </source>
</reference>
<gene>
    <name evidence="1" type="ORF">OWV82_020667</name>
</gene>
<keyword evidence="2" id="KW-1185">Reference proteome</keyword>
<accession>A0ACC1X7H4</accession>
<protein>
    <submittedName>
        <fullName evidence="1">Uncharacterized protein</fullName>
    </submittedName>
</protein>